<keyword evidence="2" id="KW-1185">Reference proteome</keyword>
<protein>
    <submittedName>
        <fullName evidence="1">Uncharacterized protein</fullName>
    </submittedName>
</protein>
<accession>A0AAV4C4N7</accession>
<evidence type="ECO:0000313" key="1">
    <source>
        <dbReference type="EMBL" id="GFO26385.1"/>
    </source>
</evidence>
<dbReference type="Proteomes" id="UP000735302">
    <property type="component" value="Unassembled WGS sequence"/>
</dbReference>
<dbReference type="AlphaFoldDB" id="A0AAV4C4N7"/>
<comment type="caution">
    <text evidence="1">The sequence shown here is derived from an EMBL/GenBank/DDBJ whole genome shotgun (WGS) entry which is preliminary data.</text>
</comment>
<organism evidence="1 2">
    <name type="scientific">Plakobranchus ocellatus</name>
    <dbReference type="NCBI Taxonomy" id="259542"/>
    <lineage>
        <taxon>Eukaryota</taxon>
        <taxon>Metazoa</taxon>
        <taxon>Spiralia</taxon>
        <taxon>Lophotrochozoa</taxon>
        <taxon>Mollusca</taxon>
        <taxon>Gastropoda</taxon>
        <taxon>Heterobranchia</taxon>
        <taxon>Euthyneura</taxon>
        <taxon>Panpulmonata</taxon>
        <taxon>Sacoglossa</taxon>
        <taxon>Placobranchoidea</taxon>
        <taxon>Plakobranchidae</taxon>
        <taxon>Plakobranchus</taxon>
    </lineage>
</organism>
<gene>
    <name evidence="1" type="ORF">PoB_005289000</name>
</gene>
<reference evidence="1 2" key="1">
    <citation type="journal article" date="2021" name="Elife">
        <title>Chloroplast acquisition without the gene transfer in kleptoplastic sea slugs, Plakobranchus ocellatus.</title>
        <authorList>
            <person name="Maeda T."/>
            <person name="Takahashi S."/>
            <person name="Yoshida T."/>
            <person name="Shimamura S."/>
            <person name="Takaki Y."/>
            <person name="Nagai Y."/>
            <person name="Toyoda A."/>
            <person name="Suzuki Y."/>
            <person name="Arimoto A."/>
            <person name="Ishii H."/>
            <person name="Satoh N."/>
            <person name="Nishiyama T."/>
            <person name="Hasebe M."/>
            <person name="Maruyama T."/>
            <person name="Minagawa J."/>
            <person name="Obokata J."/>
            <person name="Shigenobu S."/>
        </authorList>
    </citation>
    <scope>NUCLEOTIDE SEQUENCE [LARGE SCALE GENOMIC DNA]</scope>
</reference>
<sequence length="78" mass="8876">MRNDNSLKLAKILSGLQWLAQDRGEHHGAVQDSHQHRKQYLISRYWGGFGGPLDSEPALRSAWTILSRVRATKPAPWL</sequence>
<dbReference type="EMBL" id="BLXT01005830">
    <property type="protein sequence ID" value="GFO26385.1"/>
    <property type="molecule type" value="Genomic_DNA"/>
</dbReference>
<evidence type="ECO:0000313" key="2">
    <source>
        <dbReference type="Proteomes" id="UP000735302"/>
    </source>
</evidence>
<name>A0AAV4C4N7_9GAST</name>
<proteinExistence type="predicted"/>